<protein>
    <submittedName>
        <fullName evidence="3">MerR family transcriptional regulator</fullName>
    </submittedName>
</protein>
<evidence type="ECO:0000259" key="2">
    <source>
        <dbReference type="PROSITE" id="PS50937"/>
    </source>
</evidence>
<feature type="domain" description="HTH merR-type" evidence="2">
    <location>
        <begin position="1"/>
        <end position="70"/>
    </location>
</feature>
<dbReference type="RefSeq" id="WP_344723488.1">
    <property type="nucleotide sequence ID" value="NZ_BAAAUS010000020.1"/>
</dbReference>
<dbReference type="CDD" id="cd04780">
    <property type="entry name" value="HTH_MerR-like_sg5"/>
    <property type="match status" value="1"/>
</dbReference>
<name>A0ABW4EY07_9PSEU</name>
<dbReference type="SMART" id="SM00422">
    <property type="entry name" value="HTH_MERR"/>
    <property type="match status" value="1"/>
</dbReference>
<dbReference type="EMBL" id="JBHUCO010000021">
    <property type="protein sequence ID" value="MFD1519847.1"/>
    <property type="molecule type" value="Genomic_DNA"/>
</dbReference>
<proteinExistence type="predicted"/>
<organism evidence="3 4">
    <name type="scientific">Pseudonocardia yunnanensis</name>
    <dbReference type="NCBI Taxonomy" id="58107"/>
    <lineage>
        <taxon>Bacteria</taxon>
        <taxon>Bacillati</taxon>
        <taxon>Actinomycetota</taxon>
        <taxon>Actinomycetes</taxon>
        <taxon>Pseudonocardiales</taxon>
        <taxon>Pseudonocardiaceae</taxon>
        <taxon>Pseudonocardia</taxon>
    </lineage>
</organism>
<evidence type="ECO:0000313" key="3">
    <source>
        <dbReference type="EMBL" id="MFD1519847.1"/>
    </source>
</evidence>
<evidence type="ECO:0000256" key="1">
    <source>
        <dbReference type="ARBA" id="ARBA00023125"/>
    </source>
</evidence>
<dbReference type="PROSITE" id="PS50937">
    <property type="entry name" value="HTH_MERR_2"/>
    <property type="match status" value="1"/>
</dbReference>
<accession>A0ABW4EY07</accession>
<dbReference type="SUPFAM" id="SSF46955">
    <property type="entry name" value="Putative DNA-binding domain"/>
    <property type="match status" value="1"/>
</dbReference>
<dbReference type="Proteomes" id="UP001597114">
    <property type="component" value="Unassembled WGS sequence"/>
</dbReference>
<dbReference type="PANTHER" id="PTHR30204:SF93">
    <property type="entry name" value="HTH MERR-TYPE DOMAIN-CONTAINING PROTEIN"/>
    <property type="match status" value="1"/>
</dbReference>
<dbReference type="Pfam" id="PF13411">
    <property type="entry name" value="MerR_1"/>
    <property type="match status" value="1"/>
</dbReference>
<dbReference type="PANTHER" id="PTHR30204">
    <property type="entry name" value="REDOX-CYCLING DRUG-SENSING TRANSCRIPTIONAL ACTIVATOR SOXR"/>
    <property type="match status" value="1"/>
</dbReference>
<keyword evidence="1" id="KW-0238">DNA-binding</keyword>
<dbReference type="Gene3D" id="1.10.1660.10">
    <property type="match status" value="1"/>
</dbReference>
<reference evidence="4" key="1">
    <citation type="journal article" date="2019" name="Int. J. Syst. Evol. Microbiol.">
        <title>The Global Catalogue of Microorganisms (GCM) 10K type strain sequencing project: providing services to taxonomists for standard genome sequencing and annotation.</title>
        <authorList>
            <consortium name="The Broad Institute Genomics Platform"/>
            <consortium name="The Broad Institute Genome Sequencing Center for Infectious Disease"/>
            <person name="Wu L."/>
            <person name="Ma J."/>
        </authorList>
    </citation>
    <scope>NUCLEOTIDE SEQUENCE [LARGE SCALE GENOMIC DNA]</scope>
    <source>
        <strain evidence="4">CCM 7043</strain>
    </source>
</reference>
<dbReference type="InterPro" id="IPR009061">
    <property type="entry name" value="DNA-bd_dom_put_sf"/>
</dbReference>
<dbReference type="PRINTS" id="PR00040">
    <property type="entry name" value="HTHMERR"/>
</dbReference>
<evidence type="ECO:0000313" key="4">
    <source>
        <dbReference type="Proteomes" id="UP001597114"/>
    </source>
</evidence>
<dbReference type="InterPro" id="IPR047057">
    <property type="entry name" value="MerR_fam"/>
</dbReference>
<sequence>MRMAELSEESGVPVATIRYYLREGLVPAGEHTSPNQARYNAGHVRRLKLVRALLEVGGLSITEVRRVVQAIASEAPTLDILDVAHTSLITSKAEGSEEDRAWALSVLEQTAERVGWVLVPDDKSTQALIGLLCTFRTIGHDAMLGDLERYARLAAQMAELDLAALRTPTTPESIVERAIVGTVLGDALFSALRRLAQQNEAKRLYGAE</sequence>
<comment type="caution">
    <text evidence="3">The sequence shown here is derived from an EMBL/GenBank/DDBJ whole genome shotgun (WGS) entry which is preliminary data.</text>
</comment>
<dbReference type="InterPro" id="IPR000551">
    <property type="entry name" value="MerR-type_HTH_dom"/>
</dbReference>
<keyword evidence="4" id="KW-1185">Reference proteome</keyword>
<gene>
    <name evidence="3" type="ORF">ACFSJD_20295</name>
</gene>